<accession>A0ACB8RKP9</accession>
<comment type="caution">
    <text evidence="1">The sequence shown here is derived from an EMBL/GenBank/DDBJ whole genome shotgun (WGS) entry which is preliminary data.</text>
</comment>
<proteinExistence type="predicted"/>
<sequence>MRGGGRQKEYELEVEGGRELRHRVHTHKHHPPIPHHHHRRPPALSNHPKQQ</sequence>
<name>A0ACB8RKP9_9AGAM</name>
<keyword evidence="2" id="KW-1185">Reference proteome</keyword>
<dbReference type="Proteomes" id="UP000814033">
    <property type="component" value="Unassembled WGS sequence"/>
</dbReference>
<reference evidence="1" key="2">
    <citation type="journal article" date="2022" name="New Phytol.">
        <title>Evolutionary transition to the ectomycorrhizal habit in the genomes of a hyperdiverse lineage of mushroom-forming fungi.</title>
        <authorList>
            <person name="Looney B."/>
            <person name="Miyauchi S."/>
            <person name="Morin E."/>
            <person name="Drula E."/>
            <person name="Courty P.E."/>
            <person name="Kohler A."/>
            <person name="Kuo A."/>
            <person name="LaButti K."/>
            <person name="Pangilinan J."/>
            <person name="Lipzen A."/>
            <person name="Riley R."/>
            <person name="Andreopoulos W."/>
            <person name="He G."/>
            <person name="Johnson J."/>
            <person name="Nolan M."/>
            <person name="Tritt A."/>
            <person name="Barry K.W."/>
            <person name="Grigoriev I.V."/>
            <person name="Nagy L.G."/>
            <person name="Hibbett D."/>
            <person name="Henrissat B."/>
            <person name="Matheny P.B."/>
            <person name="Labbe J."/>
            <person name="Martin F.M."/>
        </authorList>
    </citation>
    <scope>NUCLEOTIDE SEQUENCE</scope>
    <source>
        <strain evidence="1">FP105234-sp</strain>
    </source>
</reference>
<evidence type="ECO:0000313" key="2">
    <source>
        <dbReference type="Proteomes" id="UP000814033"/>
    </source>
</evidence>
<gene>
    <name evidence="1" type="ORF">FA95DRAFT_1561800</name>
</gene>
<reference evidence="1" key="1">
    <citation type="submission" date="2021-02" db="EMBL/GenBank/DDBJ databases">
        <authorList>
            <consortium name="DOE Joint Genome Institute"/>
            <person name="Ahrendt S."/>
            <person name="Looney B.P."/>
            <person name="Miyauchi S."/>
            <person name="Morin E."/>
            <person name="Drula E."/>
            <person name="Courty P.E."/>
            <person name="Chicoki N."/>
            <person name="Fauchery L."/>
            <person name="Kohler A."/>
            <person name="Kuo A."/>
            <person name="Labutti K."/>
            <person name="Pangilinan J."/>
            <person name="Lipzen A."/>
            <person name="Riley R."/>
            <person name="Andreopoulos W."/>
            <person name="He G."/>
            <person name="Johnson J."/>
            <person name="Barry K.W."/>
            <person name="Grigoriev I.V."/>
            <person name="Nagy L."/>
            <person name="Hibbett D."/>
            <person name="Henrissat B."/>
            <person name="Matheny P.B."/>
            <person name="Labbe J."/>
            <person name="Martin F."/>
        </authorList>
    </citation>
    <scope>NUCLEOTIDE SEQUENCE</scope>
    <source>
        <strain evidence="1">FP105234-sp</strain>
    </source>
</reference>
<dbReference type="EMBL" id="MU275970">
    <property type="protein sequence ID" value="KAI0044829.1"/>
    <property type="molecule type" value="Genomic_DNA"/>
</dbReference>
<organism evidence="1 2">
    <name type="scientific">Auriscalpium vulgare</name>
    <dbReference type="NCBI Taxonomy" id="40419"/>
    <lineage>
        <taxon>Eukaryota</taxon>
        <taxon>Fungi</taxon>
        <taxon>Dikarya</taxon>
        <taxon>Basidiomycota</taxon>
        <taxon>Agaricomycotina</taxon>
        <taxon>Agaricomycetes</taxon>
        <taxon>Russulales</taxon>
        <taxon>Auriscalpiaceae</taxon>
        <taxon>Auriscalpium</taxon>
    </lineage>
</organism>
<protein>
    <submittedName>
        <fullName evidence="1">Uncharacterized protein</fullName>
    </submittedName>
</protein>
<evidence type="ECO:0000313" key="1">
    <source>
        <dbReference type="EMBL" id="KAI0044829.1"/>
    </source>
</evidence>